<evidence type="ECO:0000313" key="3">
    <source>
        <dbReference type="EnsemblPlants" id="Kaladp0007s0044.1.v1.1"/>
    </source>
</evidence>
<protein>
    <recommendedName>
        <fullName evidence="2">F-box domain-containing protein</fullName>
    </recommendedName>
</protein>
<dbReference type="PANTHER" id="PTHR32278:SF111">
    <property type="entry name" value="F-BOX PROTEIN PP2-B12-RELATED"/>
    <property type="match status" value="1"/>
</dbReference>
<dbReference type="SUPFAM" id="SSF81383">
    <property type="entry name" value="F-box domain"/>
    <property type="match status" value="1"/>
</dbReference>
<organism evidence="3 4">
    <name type="scientific">Kalanchoe fedtschenkoi</name>
    <name type="common">Lavender scallops</name>
    <name type="synonym">South American air plant</name>
    <dbReference type="NCBI Taxonomy" id="63787"/>
    <lineage>
        <taxon>Eukaryota</taxon>
        <taxon>Viridiplantae</taxon>
        <taxon>Streptophyta</taxon>
        <taxon>Embryophyta</taxon>
        <taxon>Tracheophyta</taxon>
        <taxon>Spermatophyta</taxon>
        <taxon>Magnoliopsida</taxon>
        <taxon>eudicotyledons</taxon>
        <taxon>Gunneridae</taxon>
        <taxon>Pentapetalae</taxon>
        <taxon>Saxifragales</taxon>
        <taxon>Crassulaceae</taxon>
        <taxon>Kalanchoe</taxon>
    </lineage>
</organism>
<dbReference type="AlphaFoldDB" id="A0A7N0SVL3"/>
<sequence length="340" mass="38075">MISALFSINTTNRNRPARQHKTLARERGENFPIANRSMETTELSHLPEGCVAHIVSLTTPRDACRFTNVSALFRSAADSDAVWDAFLPPDLHAIVARSDAETQKQLAAVHPRKQLFMRLADSPILIDGGHKSFFLEKSSGKKCFMISAREMTIVWGDTPTYWKWTSLPESRFAEVAKLRNVCWLEMSARIETSLLSSKTTYTSHLVFKLKANSNGFDNIPVETSVGINGGVKDSKRIFLAPYDRLLQIVPRPMRFSSFGRRLRRARPAAEETAEGSSSGGARDAHLYPKHRADGWMEAELGECFLDGDDGGELEVSVKEVERGHWKRGLVIQGIEFRPKA</sequence>
<dbReference type="InterPro" id="IPR036047">
    <property type="entry name" value="F-box-like_dom_sf"/>
</dbReference>
<dbReference type="Gene3D" id="1.20.1280.50">
    <property type="match status" value="1"/>
</dbReference>
<accession>A0A7N0SVL3</accession>
<feature type="region of interest" description="Disordered" evidence="1">
    <location>
        <begin position="266"/>
        <end position="285"/>
    </location>
</feature>
<proteinExistence type="predicted"/>
<dbReference type="PANTHER" id="PTHR32278">
    <property type="entry name" value="F-BOX DOMAIN-CONTAINING PROTEIN"/>
    <property type="match status" value="1"/>
</dbReference>
<name>A0A7N0SVL3_KALFE</name>
<dbReference type="PROSITE" id="PS50181">
    <property type="entry name" value="FBOX"/>
    <property type="match status" value="1"/>
</dbReference>
<reference evidence="3" key="1">
    <citation type="submission" date="2021-01" db="UniProtKB">
        <authorList>
            <consortium name="EnsemblPlants"/>
        </authorList>
    </citation>
    <scope>IDENTIFICATION</scope>
</reference>
<feature type="domain" description="F-box" evidence="2">
    <location>
        <begin position="40"/>
        <end position="86"/>
    </location>
</feature>
<keyword evidence="4" id="KW-1185">Reference proteome</keyword>
<dbReference type="InterPro" id="IPR025886">
    <property type="entry name" value="PP2-like"/>
</dbReference>
<dbReference type="Pfam" id="PF14299">
    <property type="entry name" value="PP2"/>
    <property type="match status" value="1"/>
</dbReference>
<dbReference type="CDD" id="cd22162">
    <property type="entry name" value="F-box_AtSKIP3-like"/>
    <property type="match status" value="1"/>
</dbReference>
<evidence type="ECO:0000259" key="2">
    <source>
        <dbReference type="PROSITE" id="PS50181"/>
    </source>
</evidence>
<dbReference type="Proteomes" id="UP000594263">
    <property type="component" value="Unplaced"/>
</dbReference>
<dbReference type="InterPro" id="IPR001810">
    <property type="entry name" value="F-box_dom"/>
</dbReference>
<evidence type="ECO:0000256" key="1">
    <source>
        <dbReference type="SAM" id="MobiDB-lite"/>
    </source>
</evidence>
<evidence type="ECO:0000313" key="4">
    <source>
        <dbReference type="Proteomes" id="UP000594263"/>
    </source>
</evidence>
<dbReference type="OMA" id="REMTIVW"/>
<dbReference type="EnsemblPlants" id="Kaladp0007s0044.1.v1.1">
    <property type="protein sequence ID" value="Kaladp0007s0044.1.v1.1"/>
    <property type="gene ID" value="Kaladp0007s0044.v1.1"/>
</dbReference>
<dbReference type="Gramene" id="Kaladp0007s0044.1.v1.1">
    <property type="protein sequence ID" value="Kaladp0007s0044.1.v1.1"/>
    <property type="gene ID" value="Kaladp0007s0044.v1.1"/>
</dbReference>